<dbReference type="Proteomes" id="UP000290172">
    <property type="component" value="Unassembled WGS sequence"/>
</dbReference>
<dbReference type="InterPro" id="IPR008869">
    <property type="entry name" value="MlaC/ttg2D"/>
</dbReference>
<proteinExistence type="predicted"/>
<comment type="caution">
    <text evidence="1">The sequence shown here is derived from an EMBL/GenBank/DDBJ whole genome shotgun (WGS) entry which is preliminary data.</text>
</comment>
<protein>
    <submittedName>
        <fullName evidence="1">Toluene tolerance protein</fullName>
    </submittedName>
</protein>
<accession>A0A4Q0YD06</accession>
<dbReference type="EMBL" id="PDKJ01000006">
    <property type="protein sequence ID" value="RXJ68327.1"/>
    <property type="molecule type" value="Genomic_DNA"/>
</dbReference>
<organism evidence="1 2">
    <name type="scientific">Halarcobacter ebronensis</name>
    <dbReference type="NCBI Taxonomy" id="1462615"/>
    <lineage>
        <taxon>Bacteria</taxon>
        <taxon>Pseudomonadati</taxon>
        <taxon>Campylobacterota</taxon>
        <taxon>Epsilonproteobacteria</taxon>
        <taxon>Campylobacterales</taxon>
        <taxon>Arcobacteraceae</taxon>
        <taxon>Halarcobacter</taxon>
    </lineage>
</organism>
<evidence type="ECO:0000313" key="2">
    <source>
        <dbReference type="Proteomes" id="UP000290172"/>
    </source>
</evidence>
<sequence>MTIKINNVLSVLKDSNLTKEAKKNKIIPIIDPLFDFTLMSRLSLGAKWKELDKGQKDRFTELFTKKLKESYTDKLYLYTDQKVDILGVDQPKNNRIVLKTQLIGKDDKYDIGYKFYETKDSSWLIYDVDLLGVSIIQTYRQQFAGFLKDKSFDDLLTNLSTTK</sequence>
<gene>
    <name evidence="1" type="ORF">CRV08_07825</name>
</gene>
<name>A0A4Q0YD06_9BACT</name>
<reference evidence="1 2" key="1">
    <citation type="submission" date="2017-10" db="EMBL/GenBank/DDBJ databases">
        <title>Genomics of the genus Arcobacter.</title>
        <authorList>
            <person name="Perez-Cataluna A."/>
            <person name="Figueras M.J."/>
        </authorList>
    </citation>
    <scope>NUCLEOTIDE SEQUENCE [LARGE SCALE GENOMIC DNA]</scope>
    <source>
        <strain evidence="1 2">CECT 8993</strain>
    </source>
</reference>
<dbReference type="AlphaFoldDB" id="A0A4Q0YD06"/>
<dbReference type="InterPro" id="IPR042245">
    <property type="entry name" value="Tgt2/MlaC_sf"/>
</dbReference>
<evidence type="ECO:0000313" key="1">
    <source>
        <dbReference type="EMBL" id="RXJ68327.1"/>
    </source>
</evidence>
<dbReference type="PANTHER" id="PTHR36573">
    <property type="entry name" value="INTERMEMBRANE PHOSPHOLIPID TRANSPORT SYSTEM BINDING PROTEIN MLAC"/>
    <property type="match status" value="1"/>
</dbReference>
<dbReference type="Pfam" id="PF05494">
    <property type="entry name" value="MlaC"/>
    <property type="match status" value="1"/>
</dbReference>
<dbReference type="PANTHER" id="PTHR36573:SF1">
    <property type="entry name" value="INTERMEMBRANE PHOSPHOLIPID TRANSPORT SYSTEM BINDING PROTEIN MLAC"/>
    <property type="match status" value="1"/>
</dbReference>
<dbReference type="Gene3D" id="3.10.450.710">
    <property type="entry name" value="Tgt2/MlaC"/>
    <property type="match status" value="1"/>
</dbReference>